<organism evidence="1 2">
    <name type="scientific">Pestalotiopsis fici (strain W106-1 / CGMCC3.15140)</name>
    <dbReference type="NCBI Taxonomy" id="1229662"/>
    <lineage>
        <taxon>Eukaryota</taxon>
        <taxon>Fungi</taxon>
        <taxon>Dikarya</taxon>
        <taxon>Ascomycota</taxon>
        <taxon>Pezizomycotina</taxon>
        <taxon>Sordariomycetes</taxon>
        <taxon>Xylariomycetidae</taxon>
        <taxon>Amphisphaeriales</taxon>
        <taxon>Sporocadaceae</taxon>
        <taxon>Pestalotiopsis</taxon>
    </lineage>
</organism>
<dbReference type="GO" id="GO:0061671">
    <property type="term" value="C:Cbp3p-Cbp6 complex"/>
    <property type="evidence" value="ECO:0007669"/>
    <property type="project" value="InterPro"/>
</dbReference>
<dbReference type="OMA" id="LKHWPTD"/>
<dbReference type="EMBL" id="KI912110">
    <property type="protein sequence ID" value="ETS84213.1"/>
    <property type="molecule type" value="Genomic_DNA"/>
</dbReference>
<dbReference type="AlphaFoldDB" id="W3XDP3"/>
<reference evidence="2" key="1">
    <citation type="journal article" date="2015" name="BMC Genomics">
        <title>Genomic and transcriptomic analysis of the endophytic fungus Pestalotiopsis fici reveals its lifestyle and high potential for synthesis of natural products.</title>
        <authorList>
            <person name="Wang X."/>
            <person name="Zhang X."/>
            <person name="Liu L."/>
            <person name="Xiang M."/>
            <person name="Wang W."/>
            <person name="Sun X."/>
            <person name="Che Y."/>
            <person name="Guo L."/>
            <person name="Liu G."/>
            <person name="Guo L."/>
            <person name="Wang C."/>
            <person name="Yin W.B."/>
            <person name="Stadler M."/>
            <person name="Zhang X."/>
            <person name="Liu X."/>
        </authorList>
    </citation>
    <scope>NUCLEOTIDE SEQUENCE [LARGE SCALE GENOMIC DNA]</scope>
    <source>
        <strain evidence="2">W106-1 / CGMCC3.15140</strain>
    </source>
</reference>
<dbReference type="HOGENOM" id="CLU_138679_1_0_1"/>
<dbReference type="GO" id="GO:0043022">
    <property type="term" value="F:ribosome binding"/>
    <property type="evidence" value="ECO:0007669"/>
    <property type="project" value="InterPro"/>
</dbReference>
<sequence>MSKQAVSAQFHLLKALNRWPKDTLRPTVQLQEVLKKRFEAKGSGLSEQEKLKQANALYSLLDNRYKKKYPIHGENSLMKPKSNPTYFADLVRELEEAPNRSWLDRTLLRLKGIIRLKQ</sequence>
<protein>
    <submittedName>
        <fullName evidence="1">Uncharacterized protein</fullName>
    </submittedName>
</protein>
<dbReference type="Proteomes" id="UP000030651">
    <property type="component" value="Unassembled WGS sequence"/>
</dbReference>
<dbReference type="GO" id="GO:0034551">
    <property type="term" value="P:mitochondrial respiratory chain complex III assembly"/>
    <property type="evidence" value="ECO:0007669"/>
    <property type="project" value="TreeGrafter"/>
</dbReference>
<dbReference type="Pfam" id="PF20180">
    <property type="entry name" value="UQCC2_CBP6"/>
    <property type="match status" value="1"/>
</dbReference>
<dbReference type="KEGG" id="pfy:PFICI_02238"/>
<dbReference type="GeneID" id="19267251"/>
<dbReference type="RefSeq" id="XP_007829010.1">
    <property type="nucleotide sequence ID" value="XM_007830819.1"/>
</dbReference>
<dbReference type="InterPro" id="IPR037653">
    <property type="entry name" value="Cbp6"/>
</dbReference>
<dbReference type="eggNOG" id="ENOG502S71Q">
    <property type="taxonomic scope" value="Eukaryota"/>
</dbReference>
<dbReference type="OrthoDB" id="2107880at2759"/>
<evidence type="ECO:0000313" key="2">
    <source>
        <dbReference type="Proteomes" id="UP000030651"/>
    </source>
</evidence>
<dbReference type="PANTHER" id="PTHR28250">
    <property type="entry name" value="CYTOCHROME B PRE-MRNA-PROCESSING PROTEIN 6"/>
    <property type="match status" value="1"/>
</dbReference>
<dbReference type="InParanoid" id="W3XDP3"/>
<accession>W3XDP3</accession>
<proteinExistence type="predicted"/>
<gene>
    <name evidence="1" type="ORF">PFICI_02238</name>
</gene>
<evidence type="ECO:0000313" key="1">
    <source>
        <dbReference type="EMBL" id="ETS84213.1"/>
    </source>
</evidence>
<dbReference type="PANTHER" id="PTHR28250:SF1">
    <property type="entry name" value="CYTOCHROME B PRE-MRNA-PROCESSING PROTEIN 6"/>
    <property type="match status" value="1"/>
</dbReference>
<keyword evidence="2" id="KW-1185">Reference proteome</keyword>
<name>W3XDP3_PESFW</name>